<keyword evidence="1" id="KW-0472">Membrane</keyword>
<organism evidence="2 3">
    <name type="scientific">Sphingobacterium phlebotomi</name>
    <dbReference type="NCBI Taxonomy" id="2605433"/>
    <lineage>
        <taxon>Bacteria</taxon>
        <taxon>Pseudomonadati</taxon>
        <taxon>Bacteroidota</taxon>
        <taxon>Sphingobacteriia</taxon>
        <taxon>Sphingobacteriales</taxon>
        <taxon>Sphingobacteriaceae</taxon>
        <taxon>Sphingobacterium</taxon>
    </lineage>
</organism>
<protein>
    <submittedName>
        <fullName evidence="2">Uncharacterized protein</fullName>
    </submittedName>
</protein>
<feature type="transmembrane region" description="Helical" evidence="1">
    <location>
        <begin position="32"/>
        <end position="51"/>
    </location>
</feature>
<keyword evidence="1" id="KW-1133">Transmembrane helix</keyword>
<accession>A0A5D4GVS5</accession>
<feature type="transmembrane region" description="Helical" evidence="1">
    <location>
        <begin position="104"/>
        <end position="122"/>
    </location>
</feature>
<keyword evidence="3" id="KW-1185">Reference proteome</keyword>
<gene>
    <name evidence="2" type="ORF">FXV77_19610</name>
</gene>
<keyword evidence="1" id="KW-0812">Transmembrane</keyword>
<sequence>MIAIILSLSITHLIRGMVGFVESTNSPRKPYWIHLMWCGYMLLLIIHFWWWEAELKNVSHWDFAKYLFLFLYINTFYVLCVLLMPTNLGEHKNYVEYFFSRKKWFFGTLAFCFLLDFIDTLIKGRDYFFHHYNWEYPVRNITHIILCVVAMYTSNRKFHAVLVLLFILYELSYIFRLF</sequence>
<proteinExistence type="predicted"/>
<evidence type="ECO:0000313" key="3">
    <source>
        <dbReference type="Proteomes" id="UP000322362"/>
    </source>
</evidence>
<evidence type="ECO:0000313" key="2">
    <source>
        <dbReference type="EMBL" id="TYR32264.1"/>
    </source>
</evidence>
<dbReference type="EMBL" id="VTAV01000020">
    <property type="protein sequence ID" value="TYR32264.1"/>
    <property type="molecule type" value="Genomic_DNA"/>
</dbReference>
<comment type="caution">
    <text evidence="2">The sequence shown here is derived from an EMBL/GenBank/DDBJ whole genome shotgun (WGS) entry which is preliminary data.</text>
</comment>
<dbReference type="Proteomes" id="UP000322362">
    <property type="component" value="Unassembled WGS sequence"/>
</dbReference>
<evidence type="ECO:0000256" key="1">
    <source>
        <dbReference type="SAM" id="Phobius"/>
    </source>
</evidence>
<feature type="transmembrane region" description="Helical" evidence="1">
    <location>
        <begin position="158"/>
        <end position="175"/>
    </location>
</feature>
<reference evidence="2 3" key="1">
    <citation type="submission" date="2019-08" db="EMBL/GenBank/DDBJ databases">
        <title>Phlebobacter frassis gen. nov. sp. nov., a new member of family Sphingobacteriaceae isolated from sand fly rearing media.</title>
        <authorList>
            <person name="Kakumanu M.L."/>
            <person name="Marayati B.F."/>
            <person name="Wada-Katsumata A."/>
            <person name="Wasserberg G."/>
            <person name="Schal C."/>
            <person name="Apperson C.S."/>
            <person name="Ponnusamy L."/>
        </authorList>
    </citation>
    <scope>NUCLEOTIDE SEQUENCE [LARGE SCALE GENOMIC DNA]</scope>
    <source>
        <strain evidence="2 3">SSI9</strain>
    </source>
</reference>
<dbReference type="AlphaFoldDB" id="A0A5D4GVS5"/>
<feature type="transmembrane region" description="Helical" evidence="1">
    <location>
        <begin position="63"/>
        <end position="84"/>
    </location>
</feature>
<name>A0A5D4GVS5_9SPHI</name>